<evidence type="ECO:0000313" key="2">
    <source>
        <dbReference type="Proteomes" id="UP001501115"/>
    </source>
</evidence>
<accession>A0ABP8H7J0</accession>
<reference evidence="2" key="1">
    <citation type="journal article" date="2019" name="Int. J. Syst. Evol. Microbiol.">
        <title>The Global Catalogue of Microorganisms (GCM) 10K type strain sequencing project: providing services to taxonomists for standard genome sequencing and annotation.</title>
        <authorList>
            <consortium name="The Broad Institute Genomics Platform"/>
            <consortium name="The Broad Institute Genome Sequencing Center for Infectious Disease"/>
            <person name="Wu L."/>
            <person name="Ma J."/>
        </authorList>
    </citation>
    <scope>NUCLEOTIDE SEQUENCE [LARGE SCALE GENOMIC DNA]</scope>
    <source>
        <strain evidence="2">JCM 31290</strain>
    </source>
</reference>
<protein>
    <submittedName>
        <fullName evidence="1">Uncharacterized protein</fullName>
    </submittedName>
</protein>
<organism evidence="1 2">
    <name type="scientific">Streptomyces venetus</name>
    <dbReference type="NCBI Taxonomy" id="1701086"/>
    <lineage>
        <taxon>Bacteria</taxon>
        <taxon>Bacillati</taxon>
        <taxon>Actinomycetota</taxon>
        <taxon>Actinomycetes</taxon>
        <taxon>Kitasatosporales</taxon>
        <taxon>Streptomycetaceae</taxon>
        <taxon>Streptomyces</taxon>
    </lineage>
</organism>
<comment type="caution">
    <text evidence="1">The sequence shown here is derived from an EMBL/GenBank/DDBJ whole genome shotgun (WGS) entry which is preliminary data.</text>
</comment>
<sequence length="70" mass="7810">MLRGAVCCEFQARLSAGPQSLAVKPTVPTQISRDHICAGRMGTYPQHKIRMSRKRVMKERVGEGGRFVHS</sequence>
<keyword evidence="2" id="KW-1185">Reference proteome</keyword>
<proteinExistence type="predicted"/>
<name>A0ABP8H7J0_9ACTN</name>
<dbReference type="EMBL" id="BAABET010000013">
    <property type="protein sequence ID" value="GAA4335455.1"/>
    <property type="molecule type" value="Genomic_DNA"/>
</dbReference>
<gene>
    <name evidence="1" type="ORF">GCM10023086_67960</name>
</gene>
<evidence type="ECO:0000313" key="1">
    <source>
        <dbReference type="EMBL" id="GAA4335455.1"/>
    </source>
</evidence>
<dbReference type="Proteomes" id="UP001501115">
    <property type="component" value="Unassembled WGS sequence"/>
</dbReference>